<accession>A0ABP8TJ92</accession>
<feature type="transmembrane region" description="Helical" evidence="2">
    <location>
        <begin position="12"/>
        <end position="32"/>
    </location>
</feature>
<keyword evidence="2" id="KW-0472">Membrane</keyword>
<evidence type="ECO:0000313" key="4">
    <source>
        <dbReference type="Proteomes" id="UP001500212"/>
    </source>
</evidence>
<feature type="transmembrane region" description="Helical" evidence="2">
    <location>
        <begin position="153"/>
        <end position="170"/>
    </location>
</feature>
<evidence type="ECO:0000256" key="1">
    <source>
        <dbReference type="SAM" id="MobiDB-lite"/>
    </source>
</evidence>
<dbReference type="EMBL" id="BAABHJ010000008">
    <property type="protein sequence ID" value="GAA4609563.1"/>
    <property type="molecule type" value="Genomic_DNA"/>
</dbReference>
<sequence>MLPWTTLRLAGRFAVPLALWFTVGQVLRYLFFLAGYHFGLHNSVIPIIVLSLTVMVSLGVTAAMVHSVRDGLPAVQAREVDERLTSWAADEEEGILDAITRALLPFMIFYLAWGWFADDAKEFVQSAAGRGTAQGGVYGSIAGMKILIALQDHVWVAIICTAVFFALKFVAERVIEPRWSGLGGICVAFCEVNWTLFGIFTVDQARQGVTGWITGRVAWVDLGRLLGPVFGTFNTLWPLFKDAVLGSLVWLVIAGVILGVTAEEEAALGQGWIGRKVVSASGIDRPHTPREVLTRELRDKWLPAVYGFRMVFRAGMLPFGVFCALFTGLEALVPVTERGVYYLLGPHELGWWQPRLTMVEFPVELVHQVLRVCLLAAAFDLVVGRVSARTAEFGSARSASPRTARSLVPPAGPYSPPSPGRPS</sequence>
<proteinExistence type="predicted"/>
<evidence type="ECO:0000256" key="2">
    <source>
        <dbReference type="SAM" id="Phobius"/>
    </source>
</evidence>
<keyword evidence="2" id="KW-0812">Transmembrane</keyword>
<feature type="transmembrane region" description="Helical" evidence="2">
    <location>
        <begin position="310"/>
        <end position="333"/>
    </location>
</feature>
<protein>
    <submittedName>
        <fullName evidence="3">Uncharacterized protein</fullName>
    </submittedName>
</protein>
<feature type="transmembrane region" description="Helical" evidence="2">
    <location>
        <begin position="243"/>
        <end position="262"/>
    </location>
</feature>
<reference evidence="4" key="1">
    <citation type="journal article" date="2019" name="Int. J. Syst. Evol. Microbiol.">
        <title>The Global Catalogue of Microorganisms (GCM) 10K type strain sequencing project: providing services to taxonomists for standard genome sequencing and annotation.</title>
        <authorList>
            <consortium name="The Broad Institute Genomics Platform"/>
            <consortium name="The Broad Institute Genome Sequencing Center for Infectious Disease"/>
            <person name="Wu L."/>
            <person name="Ma J."/>
        </authorList>
    </citation>
    <scope>NUCLEOTIDE SEQUENCE [LARGE SCALE GENOMIC DNA]</scope>
    <source>
        <strain evidence="4">JCM 17938</strain>
    </source>
</reference>
<feature type="transmembrane region" description="Helical" evidence="2">
    <location>
        <begin position="44"/>
        <end position="65"/>
    </location>
</feature>
<feature type="compositionally biased region" description="Low complexity" evidence="1">
    <location>
        <begin position="395"/>
        <end position="406"/>
    </location>
</feature>
<keyword evidence="2" id="KW-1133">Transmembrane helix</keyword>
<feature type="compositionally biased region" description="Pro residues" evidence="1">
    <location>
        <begin position="410"/>
        <end position="423"/>
    </location>
</feature>
<evidence type="ECO:0000313" key="3">
    <source>
        <dbReference type="EMBL" id="GAA4609563.1"/>
    </source>
</evidence>
<organism evidence="3 4">
    <name type="scientific">Actinoallomurus liliacearum</name>
    <dbReference type="NCBI Taxonomy" id="1080073"/>
    <lineage>
        <taxon>Bacteria</taxon>
        <taxon>Bacillati</taxon>
        <taxon>Actinomycetota</taxon>
        <taxon>Actinomycetes</taxon>
        <taxon>Streptosporangiales</taxon>
        <taxon>Thermomonosporaceae</taxon>
        <taxon>Actinoallomurus</taxon>
    </lineage>
</organism>
<feature type="region of interest" description="Disordered" evidence="1">
    <location>
        <begin position="395"/>
        <end position="423"/>
    </location>
</feature>
<dbReference type="Proteomes" id="UP001500212">
    <property type="component" value="Unassembled WGS sequence"/>
</dbReference>
<feature type="transmembrane region" description="Helical" evidence="2">
    <location>
        <begin position="182"/>
        <end position="202"/>
    </location>
</feature>
<comment type="caution">
    <text evidence="3">The sequence shown here is derived from an EMBL/GenBank/DDBJ whole genome shotgun (WGS) entry which is preliminary data.</text>
</comment>
<name>A0ABP8TJ92_9ACTN</name>
<gene>
    <name evidence="3" type="ORF">GCM10023195_38710</name>
</gene>
<feature type="transmembrane region" description="Helical" evidence="2">
    <location>
        <begin position="98"/>
        <end position="116"/>
    </location>
</feature>
<keyword evidence="4" id="KW-1185">Reference proteome</keyword>